<comment type="caution">
    <text evidence="2">The sequence shown here is derived from an EMBL/GenBank/DDBJ whole genome shotgun (WGS) entry which is preliminary data.</text>
</comment>
<protein>
    <submittedName>
        <fullName evidence="2">Putative F-box associated interaction domain-containing protein</fullName>
    </submittedName>
</protein>
<accession>A0A2P6RI26</accession>
<dbReference type="STRING" id="74649.A0A2P6RI26"/>
<evidence type="ECO:0000259" key="1">
    <source>
        <dbReference type="Pfam" id="PF08268"/>
    </source>
</evidence>
<dbReference type="Pfam" id="PF08268">
    <property type="entry name" value="FBA_3"/>
    <property type="match status" value="1"/>
</dbReference>
<dbReference type="PANTHER" id="PTHR31111:SF136">
    <property type="entry name" value="F-BOX ASSOCIATED DOMAIN-CONTAINING PROTEIN"/>
    <property type="match status" value="1"/>
</dbReference>
<organism evidence="2 3">
    <name type="scientific">Rosa chinensis</name>
    <name type="common">China rose</name>
    <dbReference type="NCBI Taxonomy" id="74649"/>
    <lineage>
        <taxon>Eukaryota</taxon>
        <taxon>Viridiplantae</taxon>
        <taxon>Streptophyta</taxon>
        <taxon>Embryophyta</taxon>
        <taxon>Tracheophyta</taxon>
        <taxon>Spermatophyta</taxon>
        <taxon>Magnoliopsida</taxon>
        <taxon>eudicotyledons</taxon>
        <taxon>Gunneridae</taxon>
        <taxon>Pentapetalae</taxon>
        <taxon>rosids</taxon>
        <taxon>fabids</taxon>
        <taxon>Rosales</taxon>
        <taxon>Rosaceae</taxon>
        <taxon>Rosoideae</taxon>
        <taxon>Rosoideae incertae sedis</taxon>
        <taxon>Rosa</taxon>
    </lineage>
</organism>
<dbReference type="InterPro" id="IPR013187">
    <property type="entry name" value="F-box-assoc_dom_typ3"/>
</dbReference>
<dbReference type="NCBIfam" id="TIGR01640">
    <property type="entry name" value="F_box_assoc_1"/>
    <property type="match status" value="1"/>
</dbReference>
<evidence type="ECO:0000313" key="2">
    <source>
        <dbReference type="EMBL" id="PRQ46076.1"/>
    </source>
</evidence>
<dbReference type="EMBL" id="PDCK01000040">
    <property type="protein sequence ID" value="PRQ46076.1"/>
    <property type="molecule type" value="Genomic_DNA"/>
</dbReference>
<feature type="domain" description="F-box associated beta-propeller type 3" evidence="1">
    <location>
        <begin position="44"/>
        <end position="248"/>
    </location>
</feature>
<keyword evidence="3" id="KW-1185">Reference proteome</keyword>
<dbReference type="OMA" id="RHICANG"/>
<dbReference type="InterPro" id="IPR017451">
    <property type="entry name" value="F-box-assoc_interact_dom"/>
</dbReference>
<dbReference type="AlphaFoldDB" id="A0A2P6RI26"/>
<reference evidence="2 3" key="1">
    <citation type="journal article" date="2018" name="Nat. Genet.">
        <title>The Rosa genome provides new insights in the design of modern roses.</title>
        <authorList>
            <person name="Bendahmane M."/>
        </authorList>
    </citation>
    <scope>NUCLEOTIDE SEQUENCE [LARGE SCALE GENOMIC DNA]</scope>
    <source>
        <strain evidence="3">cv. Old Blush</strain>
    </source>
</reference>
<dbReference type="Gramene" id="PRQ46076">
    <property type="protein sequence ID" value="PRQ46076"/>
    <property type="gene ID" value="RchiOBHm_Chr2g0085201"/>
</dbReference>
<dbReference type="PANTHER" id="PTHR31111">
    <property type="entry name" value="BNAA05G37150D PROTEIN-RELATED"/>
    <property type="match status" value="1"/>
</dbReference>
<gene>
    <name evidence="2" type="ORF">RchiOBHm_Chr2g0085201</name>
</gene>
<name>A0A2P6RI26_ROSCH</name>
<dbReference type="Proteomes" id="UP000238479">
    <property type="component" value="Chromosome 2"/>
</dbReference>
<sequence length="297" mass="34407">MHHPLPLNLSCADLPSLHSLHYDHSNAQGAQLNARDILHSSNPVEYSLYFVFCNLFCIRRDPALSFLINPFQGEVLRLPPSQQVCGPYSKVQFVWTGMGFDSITNTYKILRVTQIGISTTFVSQVLILGTSEWRQVPSTPPVQGLLDCSRHICANGDMHWFFFDTGTTRILSFDFKKEEFFWTPNPYIFPYPTWKLHLINFRGSMAIVDASSGMNIEIWVMKDYNKKQWILDYSINIHMLELDPEFDFIWAVCCEWEHGILFIDEPATITLFLDLRQPVVTRNLFKRPNKECDLVSE</sequence>
<proteinExistence type="predicted"/>
<evidence type="ECO:0000313" key="3">
    <source>
        <dbReference type="Proteomes" id="UP000238479"/>
    </source>
</evidence>